<proteinExistence type="predicted"/>
<feature type="compositionally biased region" description="Polar residues" evidence="5">
    <location>
        <begin position="77"/>
        <end position="95"/>
    </location>
</feature>
<keyword evidence="1" id="KW-0479">Metal-binding</keyword>
<dbReference type="InterPro" id="IPR010666">
    <property type="entry name" value="Znf_GRF"/>
</dbReference>
<dbReference type="Pfam" id="PF06839">
    <property type="entry name" value="Zn_ribbon_GRF"/>
    <property type="match status" value="1"/>
</dbReference>
<feature type="non-terminal residue" evidence="7">
    <location>
        <position position="189"/>
    </location>
</feature>
<accession>A0A0L0F8R8</accession>
<dbReference type="AlphaFoldDB" id="A0A0L0F8R8"/>
<dbReference type="GeneID" id="25914833"/>
<protein>
    <recommendedName>
        <fullName evidence="6">GRF-type domain-containing protein</fullName>
    </recommendedName>
</protein>
<evidence type="ECO:0000256" key="5">
    <source>
        <dbReference type="SAM" id="MobiDB-lite"/>
    </source>
</evidence>
<keyword evidence="3" id="KW-0862">Zinc</keyword>
<gene>
    <name evidence="7" type="ORF">SARC_14329</name>
</gene>
<sequence>KALSQMDCSLYDPTSAVRGLKHDPNAPSCQHGKASSSVVKKEGKNQGRSFWHCAQPRELKCNFFKWEDASDSTGVMSGNTTATGNNPSGTTTAHRQQPKDAATIEAMFRKCHTMVFVACTVTKSNQKKRWYNKGKEAAISTLVDLTINRKEKHAFFSKNDLWALCSSLDFKSGVVFARSAFYGPNTDGT</sequence>
<dbReference type="OrthoDB" id="430051at2759"/>
<dbReference type="EMBL" id="KQ246064">
    <property type="protein sequence ID" value="KNC73114.1"/>
    <property type="molecule type" value="Genomic_DNA"/>
</dbReference>
<name>A0A0L0F8R8_9EUKA</name>
<dbReference type="GO" id="GO:0008270">
    <property type="term" value="F:zinc ion binding"/>
    <property type="evidence" value="ECO:0007669"/>
    <property type="project" value="UniProtKB-KW"/>
</dbReference>
<evidence type="ECO:0000259" key="6">
    <source>
        <dbReference type="PROSITE" id="PS51999"/>
    </source>
</evidence>
<feature type="region of interest" description="Disordered" evidence="5">
    <location>
        <begin position="77"/>
        <end position="96"/>
    </location>
</feature>
<evidence type="ECO:0000256" key="4">
    <source>
        <dbReference type="PROSITE-ProRule" id="PRU01343"/>
    </source>
</evidence>
<dbReference type="Proteomes" id="UP000054560">
    <property type="component" value="Unassembled WGS sequence"/>
</dbReference>
<feature type="non-terminal residue" evidence="7">
    <location>
        <position position="1"/>
    </location>
</feature>
<evidence type="ECO:0000313" key="7">
    <source>
        <dbReference type="EMBL" id="KNC73114.1"/>
    </source>
</evidence>
<evidence type="ECO:0000256" key="2">
    <source>
        <dbReference type="ARBA" id="ARBA00022771"/>
    </source>
</evidence>
<reference evidence="7 8" key="1">
    <citation type="submission" date="2011-02" db="EMBL/GenBank/DDBJ databases">
        <title>The Genome Sequence of Sphaeroforma arctica JP610.</title>
        <authorList>
            <consortium name="The Broad Institute Genome Sequencing Platform"/>
            <person name="Russ C."/>
            <person name="Cuomo C."/>
            <person name="Young S.K."/>
            <person name="Zeng Q."/>
            <person name="Gargeya S."/>
            <person name="Alvarado L."/>
            <person name="Berlin A."/>
            <person name="Chapman S.B."/>
            <person name="Chen Z."/>
            <person name="Freedman E."/>
            <person name="Gellesch M."/>
            <person name="Goldberg J."/>
            <person name="Griggs A."/>
            <person name="Gujja S."/>
            <person name="Heilman E."/>
            <person name="Heiman D."/>
            <person name="Howarth C."/>
            <person name="Mehta T."/>
            <person name="Neiman D."/>
            <person name="Pearson M."/>
            <person name="Roberts A."/>
            <person name="Saif S."/>
            <person name="Shea T."/>
            <person name="Shenoy N."/>
            <person name="Sisk P."/>
            <person name="Stolte C."/>
            <person name="Sykes S."/>
            <person name="White J."/>
            <person name="Yandava C."/>
            <person name="Burger G."/>
            <person name="Gray M.W."/>
            <person name="Holland P.W.H."/>
            <person name="King N."/>
            <person name="Lang F.B.F."/>
            <person name="Roger A.J."/>
            <person name="Ruiz-Trillo I."/>
            <person name="Haas B."/>
            <person name="Nusbaum C."/>
            <person name="Birren B."/>
        </authorList>
    </citation>
    <scope>NUCLEOTIDE SEQUENCE [LARGE SCALE GENOMIC DNA]</scope>
    <source>
        <strain evidence="7 8">JP610</strain>
    </source>
</reference>
<feature type="domain" description="GRF-type" evidence="6">
    <location>
        <begin position="29"/>
        <end position="70"/>
    </location>
</feature>
<dbReference type="STRING" id="667725.A0A0L0F8R8"/>
<keyword evidence="2 4" id="KW-0863">Zinc-finger</keyword>
<evidence type="ECO:0000256" key="3">
    <source>
        <dbReference type="ARBA" id="ARBA00022833"/>
    </source>
</evidence>
<dbReference type="RefSeq" id="XP_014147016.1">
    <property type="nucleotide sequence ID" value="XM_014291541.1"/>
</dbReference>
<evidence type="ECO:0000313" key="8">
    <source>
        <dbReference type="Proteomes" id="UP000054560"/>
    </source>
</evidence>
<keyword evidence="8" id="KW-1185">Reference proteome</keyword>
<organism evidence="7 8">
    <name type="scientific">Sphaeroforma arctica JP610</name>
    <dbReference type="NCBI Taxonomy" id="667725"/>
    <lineage>
        <taxon>Eukaryota</taxon>
        <taxon>Ichthyosporea</taxon>
        <taxon>Ichthyophonida</taxon>
        <taxon>Sphaeroforma</taxon>
    </lineage>
</organism>
<evidence type="ECO:0000256" key="1">
    <source>
        <dbReference type="ARBA" id="ARBA00022723"/>
    </source>
</evidence>
<dbReference type="PROSITE" id="PS51999">
    <property type="entry name" value="ZF_GRF"/>
    <property type="match status" value="1"/>
</dbReference>